<evidence type="ECO:0000256" key="2">
    <source>
        <dbReference type="ARBA" id="ARBA00022827"/>
    </source>
</evidence>
<reference evidence="5 6" key="1">
    <citation type="journal article" date="2019" name="Nat. Ecol. Evol.">
        <title>Megaphylogeny resolves global patterns of mushroom evolution.</title>
        <authorList>
            <person name="Varga T."/>
            <person name="Krizsan K."/>
            <person name="Foldi C."/>
            <person name="Dima B."/>
            <person name="Sanchez-Garcia M."/>
            <person name="Sanchez-Ramirez S."/>
            <person name="Szollosi G.J."/>
            <person name="Szarkandi J.G."/>
            <person name="Papp V."/>
            <person name="Albert L."/>
            <person name="Andreopoulos W."/>
            <person name="Angelini C."/>
            <person name="Antonin V."/>
            <person name="Barry K.W."/>
            <person name="Bougher N.L."/>
            <person name="Buchanan P."/>
            <person name="Buyck B."/>
            <person name="Bense V."/>
            <person name="Catcheside P."/>
            <person name="Chovatia M."/>
            <person name="Cooper J."/>
            <person name="Damon W."/>
            <person name="Desjardin D."/>
            <person name="Finy P."/>
            <person name="Geml J."/>
            <person name="Haridas S."/>
            <person name="Hughes K."/>
            <person name="Justo A."/>
            <person name="Karasinski D."/>
            <person name="Kautmanova I."/>
            <person name="Kiss B."/>
            <person name="Kocsube S."/>
            <person name="Kotiranta H."/>
            <person name="LaButti K.M."/>
            <person name="Lechner B.E."/>
            <person name="Liimatainen K."/>
            <person name="Lipzen A."/>
            <person name="Lukacs Z."/>
            <person name="Mihaltcheva S."/>
            <person name="Morgado L.N."/>
            <person name="Niskanen T."/>
            <person name="Noordeloos M.E."/>
            <person name="Ohm R.A."/>
            <person name="Ortiz-Santana B."/>
            <person name="Ovrebo C."/>
            <person name="Racz N."/>
            <person name="Riley R."/>
            <person name="Savchenko A."/>
            <person name="Shiryaev A."/>
            <person name="Soop K."/>
            <person name="Spirin V."/>
            <person name="Szebenyi C."/>
            <person name="Tomsovsky M."/>
            <person name="Tulloss R.E."/>
            <person name="Uehling J."/>
            <person name="Grigoriev I.V."/>
            <person name="Vagvolgyi C."/>
            <person name="Papp T."/>
            <person name="Martin F.M."/>
            <person name="Miettinen O."/>
            <person name="Hibbett D.S."/>
            <person name="Nagy L.G."/>
        </authorList>
    </citation>
    <scope>NUCLEOTIDE SEQUENCE [LARGE SCALE GENOMIC DNA]</scope>
    <source>
        <strain evidence="5 6">CBS 309.79</strain>
    </source>
</reference>
<dbReference type="Gene3D" id="3.50.50.60">
    <property type="entry name" value="FAD/NAD(P)-binding domain"/>
    <property type="match status" value="1"/>
</dbReference>
<dbReference type="Pfam" id="PF01494">
    <property type="entry name" value="FAD_binding_3"/>
    <property type="match status" value="2"/>
</dbReference>
<keyword evidence="2" id="KW-0274">FAD</keyword>
<evidence type="ECO:0000313" key="6">
    <source>
        <dbReference type="Proteomes" id="UP000305067"/>
    </source>
</evidence>
<dbReference type="Proteomes" id="UP000305067">
    <property type="component" value="Unassembled WGS sequence"/>
</dbReference>
<dbReference type="InterPro" id="IPR051104">
    <property type="entry name" value="FAD_monoxygenase"/>
</dbReference>
<dbReference type="STRING" id="1884261.A0A5C3Q238"/>
<dbReference type="GO" id="GO:0071949">
    <property type="term" value="F:FAD binding"/>
    <property type="evidence" value="ECO:0007669"/>
    <property type="project" value="InterPro"/>
</dbReference>
<keyword evidence="6" id="KW-1185">Reference proteome</keyword>
<evidence type="ECO:0000256" key="3">
    <source>
        <dbReference type="ARBA" id="ARBA00023002"/>
    </source>
</evidence>
<dbReference type="SUPFAM" id="SSF54373">
    <property type="entry name" value="FAD-linked reductases, C-terminal domain"/>
    <property type="match status" value="1"/>
</dbReference>
<feature type="domain" description="FAD-binding" evidence="4">
    <location>
        <begin position="314"/>
        <end position="387"/>
    </location>
</feature>
<dbReference type="PANTHER" id="PTHR46720:SF3">
    <property type="entry name" value="FAD-BINDING DOMAIN-CONTAINING PROTEIN-RELATED"/>
    <property type="match status" value="1"/>
</dbReference>
<dbReference type="InterPro" id="IPR036188">
    <property type="entry name" value="FAD/NAD-bd_sf"/>
</dbReference>
<keyword evidence="3" id="KW-0560">Oxidoreductase</keyword>
<dbReference type="SUPFAM" id="SSF51905">
    <property type="entry name" value="FAD/NAD(P)-binding domain"/>
    <property type="match status" value="1"/>
</dbReference>
<evidence type="ECO:0000313" key="5">
    <source>
        <dbReference type="EMBL" id="TFK95197.1"/>
    </source>
</evidence>
<name>A0A5C3Q238_9AGAR</name>
<evidence type="ECO:0000259" key="4">
    <source>
        <dbReference type="Pfam" id="PF01494"/>
    </source>
</evidence>
<keyword evidence="1" id="KW-0285">Flavoprotein</keyword>
<proteinExistence type="predicted"/>
<dbReference type="OrthoDB" id="417877at2759"/>
<dbReference type="GO" id="GO:0044550">
    <property type="term" value="P:secondary metabolite biosynthetic process"/>
    <property type="evidence" value="ECO:0007669"/>
    <property type="project" value="TreeGrafter"/>
</dbReference>
<dbReference type="InterPro" id="IPR002938">
    <property type="entry name" value="FAD-bd"/>
</dbReference>
<sequence length="472" mass="52615">MHSRSKLSRSGGGIGGLAFAVALGKYSDIDITIYESAPVFSEIGAGVGVWPRIWRTLQKLELTEALKKATHKEPKEGLTDTFQFRKSDQREGHDIYKLQTDGNFLTYHRAHFQNVLVENLPSSVKIHYNMHLKRYEQNASGNSAVTLHFADGTTFTHDLVVGCDGIKSTVRRQVLTEQASNAATPEEAQEILDSIPPQWTGLVAYRNLVPVERLKEYQDAHPELNIRVPQADSIPRMYLGKNVNVVIYAIAQGKLINVASFHAQHELAGTKFPGPWVTNVDKQELIDVHEGWEEEVHAIINCTESPARWAIHASAPLKCWNSGHVALLGDSAHAMSPQQASGGGQAIEDAYVLATLLGHRLTNKTNIRRALSIYDNIRRPGANLVAEKSLLQGRLYGLNLPGEPDLDWSKCPERLHEIGDAIYENWSWTWNSSLEPFVEKAVSDLEKSEEIFDKARKASLQMSPDNTMTPLF</sequence>
<dbReference type="PRINTS" id="PR00420">
    <property type="entry name" value="RNGMNOXGNASE"/>
</dbReference>
<evidence type="ECO:0000256" key="1">
    <source>
        <dbReference type="ARBA" id="ARBA00022630"/>
    </source>
</evidence>
<accession>A0A5C3Q238</accession>
<feature type="domain" description="FAD-binding" evidence="4">
    <location>
        <begin position="11"/>
        <end position="182"/>
    </location>
</feature>
<dbReference type="AlphaFoldDB" id="A0A5C3Q238"/>
<dbReference type="EMBL" id="ML178909">
    <property type="protein sequence ID" value="TFK95197.1"/>
    <property type="molecule type" value="Genomic_DNA"/>
</dbReference>
<dbReference type="PANTHER" id="PTHR46720">
    <property type="entry name" value="HYDROXYLASE, PUTATIVE (AFU_ORTHOLOGUE AFUA_3G01460)-RELATED"/>
    <property type="match status" value="1"/>
</dbReference>
<organism evidence="5 6">
    <name type="scientific">Pterulicium gracile</name>
    <dbReference type="NCBI Taxonomy" id="1884261"/>
    <lineage>
        <taxon>Eukaryota</taxon>
        <taxon>Fungi</taxon>
        <taxon>Dikarya</taxon>
        <taxon>Basidiomycota</taxon>
        <taxon>Agaricomycotina</taxon>
        <taxon>Agaricomycetes</taxon>
        <taxon>Agaricomycetidae</taxon>
        <taxon>Agaricales</taxon>
        <taxon>Pleurotineae</taxon>
        <taxon>Pterulaceae</taxon>
        <taxon>Pterulicium</taxon>
    </lineage>
</organism>
<protein>
    <submittedName>
        <fullName evidence="5">FAD/NAD(P)-binding domain-containing protein</fullName>
    </submittedName>
</protein>
<dbReference type="GO" id="GO:0016491">
    <property type="term" value="F:oxidoreductase activity"/>
    <property type="evidence" value="ECO:0007669"/>
    <property type="project" value="UniProtKB-KW"/>
</dbReference>
<gene>
    <name evidence="5" type="ORF">BDV98DRAFT_518342</name>
</gene>